<dbReference type="GO" id="GO:0006865">
    <property type="term" value="P:amino acid transport"/>
    <property type="evidence" value="ECO:0007669"/>
    <property type="project" value="UniProtKB-KW"/>
</dbReference>
<dbReference type="InterPro" id="IPR028082">
    <property type="entry name" value="Peripla_BP_I"/>
</dbReference>
<dbReference type="SUPFAM" id="SSF53822">
    <property type="entry name" value="Periplasmic binding protein-like I"/>
    <property type="match status" value="1"/>
</dbReference>
<organism evidence="6 7">
    <name type="scientific">Enterovirga aerilata</name>
    <dbReference type="NCBI Taxonomy" id="2730920"/>
    <lineage>
        <taxon>Bacteria</taxon>
        <taxon>Pseudomonadati</taxon>
        <taxon>Pseudomonadota</taxon>
        <taxon>Alphaproteobacteria</taxon>
        <taxon>Hyphomicrobiales</taxon>
        <taxon>Methylobacteriaceae</taxon>
        <taxon>Enterovirga</taxon>
    </lineage>
</organism>
<dbReference type="Gene3D" id="3.40.50.2300">
    <property type="match status" value="2"/>
</dbReference>
<name>A0A849IFX9_9HYPH</name>
<evidence type="ECO:0000256" key="3">
    <source>
        <dbReference type="ARBA" id="ARBA00022970"/>
    </source>
</evidence>
<keyword evidence="3" id="KW-0029">Amino-acid transport</keyword>
<dbReference type="Proteomes" id="UP000564885">
    <property type="component" value="Unassembled WGS sequence"/>
</dbReference>
<evidence type="ECO:0000256" key="2">
    <source>
        <dbReference type="ARBA" id="ARBA00022729"/>
    </source>
</evidence>
<dbReference type="AlphaFoldDB" id="A0A849IFX9"/>
<feature type="domain" description="Leucine-binding protein" evidence="5">
    <location>
        <begin position="35"/>
        <end position="372"/>
    </location>
</feature>
<dbReference type="InterPro" id="IPR028081">
    <property type="entry name" value="Leu-bd"/>
</dbReference>
<reference evidence="6 7" key="1">
    <citation type="submission" date="2020-04" db="EMBL/GenBank/DDBJ databases">
        <title>Enterovirga sp. isolate from soil.</title>
        <authorList>
            <person name="Chea S."/>
            <person name="Kim D.-U."/>
        </authorList>
    </citation>
    <scope>NUCLEOTIDE SEQUENCE [LARGE SCALE GENOMIC DNA]</scope>
    <source>
        <strain evidence="6 7">DB1703</strain>
    </source>
</reference>
<sequence>MPMLRSMLAATALAALSSSGVLAQSAPAGISDDLVKIGVLGDMSGIYADVSGRGAVEAVRMAVEDFGGNVLGKPIEIVSADHQNKPDIAATIARRWYDVEKVDTITDIVGSASSLAVIAIGQERKRIVLATNGATAEINGARCSPYVLQYRSDTYAMAKATAEGILAQGGDTWFIIGADYTFGRTLAKDISDVVGKAGGKVLGSVFHPLGTTDYSSYILQAQASGAKIIAFANAGGDMINSLKSSAEFGLTVSGKQRVTGLLVFITDMHAVGLPTVQGLILESDFYWDLDDRTRAFGERFFKRVGKMPTMVHAANYSAVSNYLKAIEVAGTDDADAVMAQLRKTKFEDMYARNGYLREDGLLIHDLFLFQVKSPAESTKPWDYYKLLNVIPGDKAFRPLAESACPLVKNG</sequence>
<keyword evidence="3" id="KW-0813">Transport</keyword>
<dbReference type="InterPro" id="IPR051010">
    <property type="entry name" value="BCAA_transport"/>
</dbReference>
<evidence type="ECO:0000259" key="5">
    <source>
        <dbReference type="Pfam" id="PF13458"/>
    </source>
</evidence>
<evidence type="ECO:0000313" key="6">
    <source>
        <dbReference type="EMBL" id="NNM72823.1"/>
    </source>
</evidence>
<dbReference type="PANTHER" id="PTHR30483">
    <property type="entry name" value="LEUCINE-SPECIFIC-BINDING PROTEIN"/>
    <property type="match status" value="1"/>
</dbReference>
<evidence type="ECO:0000256" key="1">
    <source>
        <dbReference type="ARBA" id="ARBA00010062"/>
    </source>
</evidence>
<evidence type="ECO:0000313" key="7">
    <source>
        <dbReference type="Proteomes" id="UP000564885"/>
    </source>
</evidence>
<proteinExistence type="inferred from homology"/>
<dbReference type="EMBL" id="JABEPP010000003">
    <property type="protein sequence ID" value="NNM72823.1"/>
    <property type="molecule type" value="Genomic_DNA"/>
</dbReference>
<evidence type="ECO:0000256" key="4">
    <source>
        <dbReference type="SAM" id="SignalP"/>
    </source>
</evidence>
<dbReference type="Pfam" id="PF13458">
    <property type="entry name" value="Peripla_BP_6"/>
    <property type="match status" value="1"/>
</dbReference>
<comment type="caution">
    <text evidence="6">The sequence shown here is derived from an EMBL/GenBank/DDBJ whole genome shotgun (WGS) entry which is preliminary data.</text>
</comment>
<keyword evidence="2 4" id="KW-0732">Signal</keyword>
<keyword evidence="7" id="KW-1185">Reference proteome</keyword>
<gene>
    <name evidence="6" type="ORF">HJG44_10595</name>
</gene>
<comment type="similarity">
    <text evidence="1">Belongs to the leucine-binding protein family.</text>
</comment>
<dbReference type="CDD" id="cd06327">
    <property type="entry name" value="PBP1_SBP-like"/>
    <property type="match status" value="1"/>
</dbReference>
<accession>A0A849IFX9</accession>
<protein>
    <submittedName>
        <fullName evidence="6">ABC transporter substrate-binding protein</fullName>
    </submittedName>
</protein>
<feature type="signal peptide" evidence="4">
    <location>
        <begin position="1"/>
        <end position="23"/>
    </location>
</feature>
<feature type="chain" id="PRO_5033036305" evidence="4">
    <location>
        <begin position="24"/>
        <end position="410"/>
    </location>
</feature>
<dbReference type="PANTHER" id="PTHR30483:SF6">
    <property type="entry name" value="PERIPLASMIC BINDING PROTEIN OF ABC TRANSPORTER FOR NATURAL AMINO ACIDS"/>
    <property type="match status" value="1"/>
</dbReference>